<evidence type="ECO:0000313" key="2">
    <source>
        <dbReference type="Proteomes" id="UP000654604"/>
    </source>
</evidence>
<reference evidence="1 2" key="1">
    <citation type="submission" date="2020-10" db="EMBL/GenBank/DDBJ databases">
        <authorList>
            <person name="Castelo-Branco R."/>
            <person name="Eusebio N."/>
            <person name="Adriana R."/>
            <person name="Vieira A."/>
            <person name="Brugerolle De Fraissinette N."/>
            <person name="Rezende De Castro R."/>
            <person name="Schneider M.P."/>
            <person name="Vasconcelos V."/>
            <person name="Leao P.N."/>
        </authorList>
    </citation>
    <scope>NUCLEOTIDE SEQUENCE [LARGE SCALE GENOMIC DNA]</scope>
    <source>
        <strain evidence="1 2">LEGE 03274</strain>
    </source>
</reference>
<organism evidence="1 2">
    <name type="scientific">Cyanobacterium stanieri LEGE 03274</name>
    <dbReference type="NCBI Taxonomy" id="1828756"/>
    <lineage>
        <taxon>Bacteria</taxon>
        <taxon>Bacillati</taxon>
        <taxon>Cyanobacteriota</taxon>
        <taxon>Cyanophyceae</taxon>
        <taxon>Oscillatoriophycideae</taxon>
        <taxon>Chroococcales</taxon>
        <taxon>Geminocystaceae</taxon>
        <taxon>Cyanobacterium</taxon>
    </lineage>
</organism>
<dbReference type="Proteomes" id="UP000654604">
    <property type="component" value="Unassembled WGS sequence"/>
</dbReference>
<keyword evidence="2" id="KW-1185">Reference proteome</keyword>
<dbReference type="EMBL" id="JADEWC010000007">
    <property type="protein sequence ID" value="MBE9222015.1"/>
    <property type="molecule type" value="Genomic_DNA"/>
</dbReference>
<gene>
    <name evidence="1" type="ORF">IQ215_04820</name>
</gene>
<name>A0ABR9V292_9CHRO</name>
<sequence length="249" mass="27908">MNLQNQFNNPVSIKIPQQIEEVTLGIAIQNFNPTMVSPEFLQMGGIIPSDWEVAQKPVVSANGTQIMYKNGLKIIAQRGLINFIEGLANKDSNNLSFAKVAMDYVKKLSNAQYQGLSISPKIIVPLSGDEGAGRRLINQEFLKQGNWSQFEGVEPQAALNLFYNLPEYSLAVNINPARLQQSNNTVIAAILFAGNFTYKFDQIQGADNQLNMMMDKINGWQDNLNTFRVLVNEKFLHQAISYQESLFDN</sequence>
<protein>
    <submittedName>
        <fullName evidence="1">Uncharacterized protein</fullName>
    </submittedName>
</protein>
<comment type="caution">
    <text evidence="1">The sequence shown here is derived from an EMBL/GenBank/DDBJ whole genome shotgun (WGS) entry which is preliminary data.</text>
</comment>
<evidence type="ECO:0000313" key="1">
    <source>
        <dbReference type="EMBL" id="MBE9222015.1"/>
    </source>
</evidence>
<accession>A0ABR9V292</accession>
<dbReference type="RefSeq" id="WP_193800177.1">
    <property type="nucleotide sequence ID" value="NZ_JADEWC010000007.1"/>
</dbReference>
<proteinExistence type="predicted"/>